<dbReference type="InterPro" id="IPR024869">
    <property type="entry name" value="FAM20"/>
</dbReference>
<organism evidence="3 4">
    <name type="scientific">Pseudolycoriella hygida</name>
    <dbReference type="NCBI Taxonomy" id="35572"/>
    <lineage>
        <taxon>Eukaryota</taxon>
        <taxon>Metazoa</taxon>
        <taxon>Ecdysozoa</taxon>
        <taxon>Arthropoda</taxon>
        <taxon>Hexapoda</taxon>
        <taxon>Insecta</taxon>
        <taxon>Pterygota</taxon>
        <taxon>Neoptera</taxon>
        <taxon>Endopterygota</taxon>
        <taxon>Diptera</taxon>
        <taxon>Nematocera</taxon>
        <taxon>Sciaroidea</taxon>
        <taxon>Sciaridae</taxon>
        <taxon>Pseudolycoriella</taxon>
    </lineage>
</organism>
<proteinExistence type="predicted"/>
<keyword evidence="2" id="KW-0479">Metal-binding</keyword>
<reference evidence="3" key="1">
    <citation type="submission" date="2022-07" db="EMBL/GenBank/DDBJ databases">
        <authorList>
            <person name="Trinca V."/>
            <person name="Uliana J.V.C."/>
            <person name="Torres T.T."/>
            <person name="Ward R.J."/>
            <person name="Monesi N."/>
        </authorList>
    </citation>
    <scope>NUCLEOTIDE SEQUENCE</scope>
    <source>
        <strain evidence="3">HSMRA1968</strain>
        <tissue evidence="3">Whole embryos</tissue>
    </source>
</reference>
<feature type="binding site" evidence="1">
    <location>
        <position position="119"/>
    </location>
    <ligand>
        <name>ATP</name>
        <dbReference type="ChEBI" id="CHEBI:30616"/>
    </ligand>
</feature>
<gene>
    <name evidence="3" type="ORF">Bhyg_09667</name>
</gene>
<dbReference type="GO" id="GO:0046872">
    <property type="term" value="F:metal ion binding"/>
    <property type="evidence" value="ECO:0007669"/>
    <property type="project" value="UniProtKB-KW"/>
</dbReference>
<keyword evidence="1" id="KW-0547">Nucleotide-binding</keyword>
<comment type="caution">
    <text evidence="3">The sequence shown here is derived from an EMBL/GenBank/DDBJ whole genome shotgun (WGS) entry which is preliminary data.</text>
</comment>
<evidence type="ECO:0000313" key="3">
    <source>
        <dbReference type="EMBL" id="KAJ6636941.1"/>
    </source>
</evidence>
<feature type="non-terminal residue" evidence="3">
    <location>
        <position position="1"/>
    </location>
</feature>
<sequence>DRSNARHYSESAKHIEDFIRRSATNLKPIYLNKNPRLYTIRDTFLKNLKPAVYDNLTLIWDIARRWPQNNEIYPLNDVTMTHLIQALKSEEIISAKNAPKGTQLKLLLTLKGNQKVIFKPKWYDRNVIIDGPVYSGKDRFNSEIFAFYLGSLLNRRWTPVTVGRKLNMKEIYHKAERTLKKTMTVAYYENQHGNDCFFFLVEHYPS</sequence>
<dbReference type="Proteomes" id="UP001151699">
    <property type="component" value="Chromosome X"/>
</dbReference>
<dbReference type="OrthoDB" id="8583677at2759"/>
<feature type="binding site" evidence="2">
    <location>
        <position position="138"/>
    </location>
    <ligand>
        <name>Mn(2+)</name>
        <dbReference type="ChEBI" id="CHEBI:29035"/>
    </ligand>
</feature>
<name>A0A9Q0MRZ2_9DIPT</name>
<feature type="binding site" evidence="1">
    <location>
        <position position="103"/>
    </location>
    <ligand>
        <name>ATP</name>
        <dbReference type="ChEBI" id="CHEBI:30616"/>
    </ligand>
</feature>
<dbReference type="GO" id="GO:0005524">
    <property type="term" value="F:ATP binding"/>
    <property type="evidence" value="ECO:0007669"/>
    <property type="project" value="UniProtKB-KW"/>
</dbReference>
<dbReference type="AlphaFoldDB" id="A0A9Q0MRZ2"/>
<evidence type="ECO:0000313" key="4">
    <source>
        <dbReference type="Proteomes" id="UP001151699"/>
    </source>
</evidence>
<keyword evidence="2" id="KW-0464">Manganese</keyword>
<dbReference type="PANTHER" id="PTHR12450">
    <property type="entry name" value="DENTIN MATRIX PROTEIN 4 PROTEIN FAM20"/>
    <property type="match status" value="1"/>
</dbReference>
<evidence type="ECO:0000256" key="1">
    <source>
        <dbReference type="PIRSR" id="PIRSR624869-2"/>
    </source>
</evidence>
<protein>
    <submittedName>
        <fullName evidence="3">Glycosaminoglycan xylosylkinase like</fullName>
    </submittedName>
</protein>
<dbReference type="GO" id="GO:0005794">
    <property type="term" value="C:Golgi apparatus"/>
    <property type="evidence" value="ECO:0007669"/>
    <property type="project" value="TreeGrafter"/>
</dbReference>
<keyword evidence="4" id="KW-1185">Reference proteome</keyword>
<accession>A0A9Q0MRZ2</accession>
<dbReference type="PANTHER" id="PTHR12450:SF14">
    <property type="entry name" value="GLYCOSAMINOGLYCAN XYLOSYLKINASE"/>
    <property type="match status" value="1"/>
</dbReference>
<comment type="cofactor">
    <cofactor evidence="2">
        <name>Mn(2+)</name>
        <dbReference type="ChEBI" id="CHEBI:29035"/>
    </cofactor>
</comment>
<keyword evidence="1" id="KW-0067">ATP-binding</keyword>
<evidence type="ECO:0000256" key="2">
    <source>
        <dbReference type="PIRSR" id="PIRSR624869-3"/>
    </source>
</evidence>
<dbReference type="EMBL" id="WJQU01000003">
    <property type="protein sequence ID" value="KAJ6636941.1"/>
    <property type="molecule type" value="Genomic_DNA"/>
</dbReference>
<dbReference type="GO" id="GO:0016773">
    <property type="term" value="F:phosphotransferase activity, alcohol group as acceptor"/>
    <property type="evidence" value="ECO:0007669"/>
    <property type="project" value="TreeGrafter"/>
</dbReference>